<dbReference type="PANTHER" id="PTHR31252">
    <property type="entry name" value="DUF4419 DOMAIN-CONTAINING PROTEIN"/>
    <property type="match status" value="1"/>
</dbReference>
<sequence>MPVTFYPAKHLAESRNVTPVTSSEILQGACPNQFKQADTVMQCSIGGRPASEDTVFKIVPNTNGFVNTVVSAWSQHYALVIRPDDVWLAIISQFSFYVNGNAELLRANFVAHEGKKKLTVDGGLPPDFALLSRQMGEMIHKNVVDPALREWILPRFSTTTITDTTIGSMLMMATMKKYFDYSMRFMCGIPRVTLEGERQDWELMLHRLEKLKEYGLQTIAWYHLLFPVISQFVRAFDEPHSRENLDFWAKVTCDQTFGCDGDEWSGWITAFCVFSGEGYWRGPRLDTDRPQTRSPESMSARRFWSSYTRPLQESRPHLTLGRTEYPVIDHEDVPAGYAEVDVVVEYLGTKHRCAIVAGLVGMGFSSSRDLSVSKTGKNDTVRPVLAWWMYSKLDEAEGKRRRDSRDSLDSSDSSELTSLTSSSKFIRAPEPFIPLHPAEPIVPMGSSRRSIPIPIPQVLGVSVPPSTQFTMRWVAEQARAAESQSGQGTPFPPTKTSSRHGRRASEGTVQVEPTYVPGPSPVISVRKRRTSLVQRMFKS</sequence>
<dbReference type="EMBL" id="JACAZH010000001">
    <property type="protein sequence ID" value="KAF7377319.1"/>
    <property type="molecule type" value="Genomic_DNA"/>
</dbReference>
<dbReference type="Proteomes" id="UP000623467">
    <property type="component" value="Unassembled WGS sequence"/>
</dbReference>
<feature type="region of interest" description="Disordered" evidence="1">
    <location>
        <begin position="477"/>
        <end position="520"/>
    </location>
</feature>
<dbReference type="Pfam" id="PF14388">
    <property type="entry name" value="DUF4419"/>
    <property type="match status" value="1"/>
</dbReference>
<reference evidence="2" key="1">
    <citation type="submission" date="2020-05" db="EMBL/GenBank/DDBJ databases">
        <title>Mycena genomes resolve the evolution of fungal bioluminescence.</title>
        <authorList>
            <person name="Tsai I.J."/>
        </authorList>
    </citation>
    <scope>NUCLEOTIDE SEQUENCE</scope>
    <source>
        <strain evidence="2">160909Yilan</strain>
    </source>
</reference>
<proteinExistence type="predicted"/>
<dbReference type="AlphaFoldDB" id="A0A8H7DJ51"/>
<dbReference type="PANTHER" id="PTHR31252:SF11">
    <property type="entry name" value="DUF4419 DOMAIN-CONTAINING PROTEIN"/>
    <property type="match status" value="1"/>
</dbReference>
<evidence type="ECO:0000313" key="3">
    <source>
        <dbReference type="Proteomes" id="UP000623467"/>
    </source>
</evidence>
<accession>A0A8H7DJ51</accession>
<organism evidence="2 3">
    <name type="scientific">Mycena sanguinolenta</name>
    <dbReference type="NCBI Taxonomy" id="230812"/>
    <lineage>
        <taxon>Eukaryota</taxon>
        <taxon>Fungi</taxon>
        <taxon>Dikarya</taxon>
        <taxon>Basidiomycota</taxon>
        <taxon>Agaricomycotina</taxon>
        <taxon>Agaricomycetes</taxon>
        <taxon>Agaricomycetidae</taxon>
        <taxon>Agaricales</taxon>
        <taxon>Marasmiineae</taxon>
        <taxon>Mycenaceae</taxon>
        <taxon>Mycena</taxon>
    </lineage>
</organism>
<feature type="region of interest" description="Disordered" evidence="1">
    <location>
        <begin position="398"/>
        <end position="420"/>
    </location>
</feature>
<feature type="compositionally biased region" description="Low complexity" evidence="1">
    <location>
        <begin position="410"/>
        <end position="420"/>
    </location>
</feature>
<evidence type="ECO:0000256" key="1">
    <source>
        <dbReference type="SAM" id="MobiDB-lite"/>
    </source>
</evidence>
<evidence type="ECO:0000313" key="2">
    <source>
        <dbReference type="EMBL" id="KAF7377319.1"/>
    </source>
</evidence>
<name>A0A8H7DJ51_9AGAR</name>
<dbReference type="InterPro" id="IPR025533">
    <property type="entry name" value="DUF4419"/>
</dbReference>
<protein>
    <submittedName>
        <fullName evidence="2">Uncharacterized protein</fullName>
    </submittedName>
</protein>
<keyword evidence="3" id="KW-1185">Reference proteome</keyword>
<comment type="caution">
    <text evidence="2">The sequence shown here is derived from an EMBL/GenBank/DDBJ whole genome shotgun (WGS) entry which is preliminary data.</text>
</comment>
<feature type="compositionally biased region" description="Basic and acidic residues" evidence="1">
    <location>
        <begin position="398"/>
        <end position="408"/>
    </location>
</feature>
<gene>
    <name evidence="2" type="ORF">MSAN_00152500</name>
</gene>
<dbReference type="OrthoDB" id="9978173at2759"/>